<keyword evidence="14" id="KW-1185">Reference proteome</keyword>
<dbReference type="PROSITE" id="PS00973">
    <property type="entry name" value="USP_2"/>
    <property type="match status" value="1"/>
</dbReference>
<evidence type="ECO:0000256" key="1">
    <source>
        <dbReference type="ARBA" id="ARBA00000707"/>
    </source>
</evidence>
<dbReference type="GO" id="GO:0005634">
    <property type="term" value="C:nucleus"/>
    <property type="evidence" value="ECO:0007669"/>
    <property type="project" value="TreeGrafter"/>
</dbReference>
<proteinExistence type="inferred from homology"/>
<dbReference type="InterPro" id="IPR050164">
    <property type="entry name" value="Peptidase_C19"/>
</dbReference>
<evidence type="ECO:0000256" key="2">
    <source>
        <dbReference type="ARBA" id="ARBA00009085"/>
    </source>
</evidence>
<dbReference type="EC" id="3.4.19.12" evidence="9"/>
<dbReference type="InterPro" id="IPR009060">
    <property type="entry name" value="UBA-like_sf"/>
</dbReference>
<dbReference type="GO" id="GO:0005829">
    <property type="term" value="C:cytosol"/>
    <property type="evidence" value="ECO:0007669"/>
    <property type="project" value="TreeGrafter"/>
</dbReference>
<evidence type="ECO:0000256" key="8">
    <source>
        <dbReference type="PROSITE-ProRule" id="PRU00502"/>
    </source>
</evidence>
<evidence type="ECO:0000256" key="3">
    <source>
        <dbReference type="ARBA" id="ARBA00022670"/>
    </source>
</evidence>
<dbReference type="InterPro" id="IPR013083">
    <property type="entry name" value="Znf_RING/FYVE/PHD"/>
</dbReference>
<dbReference type="InterPro" id="IPR015940">
    <property type="entry name" value="UBA"/>
</dbReference>
<dbReference type="SUPFAM" id="SSF46934">
    <property type="entry name" value="UBA-like"/>
    <property type="match status" value="1"/>
</dbReference>
<dbReference type="Pfam" id="PF17807">
    <property type="entry name" value="zf-UBP_var"/>
    <property type="match status" value="1"/>
</dbReference>
<dbReference type="InterPro" id="IPR038765">
    <property type="entry name" value="Papain-like_cys_pep_sf"/>
</dbReference>
<dbReference type="GO" id="GO:0008270">
    <property type="term" value="F:zinc ion binding"/>
    <property type="evidence" value="ECO:0007669"/>
    <property type="project" value="UniProtKB-KW"/>
</dbReference>
<evidence type="ECO:0000259" key="10">
    <source>
        <dbReference type="PROSITE" id="PS50030"/>
    </source>
</evidence>
<dbReference type="EMBL" id="FMWP01000092">
    <property type="protein sequence ID" value="SCZ97447.1"/>
    <property type="molecule type" value="Genomic_DNA"/>
</dbReference>
<accession>A0A2X0MCC9</accession>
<feature type="domain" description="USP" evidence="11">
    <location>
        <begin position="310"/>
        <end position="802"/>
    </location>
</feature>
<keyword evidence="9" id="KW-0833">Ubl conjugation pathway</keyword>
<evidence type="ECO:0000256" key="5">
    <source>
        <dbReference type="ARBA" id="ARBA00022771"/>
    </source>
</evidence>
<dbReference type="Pfam" id="PF02148">
    <property type="entry name" value="zf-UBP"/>
    <property type="match status" value="1"/>
</dbReference>
<comment type="catalytic activity">
    <reaction evidence="1 9">
        <text>Thiol-dependent hydrolysis of ester, thioester, amide, peptide and isopeptide bonds formed by the C-terminal Gly of ubiquitin (a 76-residue protein attached to proteins as an intracellular targeting signal).</text>
        <dbReference type="EC" id="3.4.19.12"/>
    </reaction>
</comment>
<dbReference type="SUPFAM" id="SSF57850">
    <property type="entry name" value="RING/U-box"/>
    <property type="match status" value="2"/>
</dbReference>
<sequence>MELPDTLLDSLREPRPSQTVYREECTLCFDNHDGPEGIDVCLHCFNGACPATSTNRHGILHARKTGHNLHVNIKRIKKPIPAIRRDSFEPPLKKLAIREDVAEHDKYDFVSSLRSYNGEEAVQVRADQRLEPIVAAVLSSMSSARRSEVKSWEEEIIPCAHTSHLVQSPAKKLQSSGLATCEAAGCDLTSNLWLCLTCGSLGCGRSQFGGGGGNGHGLAHTKDHKHPVAVKLGTIEADGSADVYCYACDDARVDTQLTDHLANFGIAVQAQTKTEKSMTELQVEHNMTYDFAMTGADGAELKPLYGPGLTGMRNLGNSCYLASSMQTLFSLPSIQTRYLTSFHTHVTHCAHLAPTECLECQLAKLADGLLSGRYAVPPQDDHTDTLLGSSDSPVSSDLPTPAFQVGISPSMFKALVGKGHSEFSTMRQQDAGEFIAYLLESMRRSSRSTGSDDPTSAFGFAMEERLQCPECKGVRYTTTKEEVLSLPVPIVPHKSNGDHCPEDVYEPAEFTKCLQELVSPTDVEYTCPTCDRKVLATKETHFSSFPDVLLVTAARFHFDHWVPRKVSVPISVPFEPILLDSFQGSGLQSHETELPDQLEGDTVSSEPAYNPEAMGQLAVMGFPENRCKRALLATGNADANLAMEWLFSHMDDPDVDLPIEHAPPSAAPTNEELAPLVEMGFTASQAARALRETGHDATRAIDWLFSHPEEPQTDYGTSSGAAQSLHPPNIGSTTLPAKYQLKAFISHKGPSVHSGHYVAHVRGSSDARWVLFDDEKVVRADKGSQSAELLAPLAYVYMFERPDDLRSFWKAVNSKALTAREREVWFKLILRFTPTRKLQHEQKHVTSPACLVCEAPVDDTDHYFFGCVDSRNVWTAARGVLCDALGCDTIEDAEYTTLQRLFGLPKLKAKLSEQEGAGRTIEIFTGMVLEMISSGRWRMQKHGTRMESLERRRVVLEERMKLRAGGARGRRGQ</sequence>
<dbReference type="GO" id="GO:0006508">
    <property type="term" value="P:proteolysis"/>
    <property type="evidence" value="ECO:0007669"/>
    <property type="project" value="UniProtKB-KW"/>
</dbReference>
<comment type="similarity">
    <text evidence="2 9">Belongs to the peptidase C19 family.</text>
</comment>
<dbReference type="PROSITE" id="PS50271">
    <property type="entry name" value="ZF_UBP"/>
    <property type="match status" value="1"/>
</dbReference>
<organism evidence="13 14">
    <name type="scientific">Microbotryum saponariae</name>
    <dbReference type="NCBI Taxonomy" id="289078"/>
    <lineage>
        <taxon>Eukaryota</taxon>
        <taxon>Fungi</taxon>
        <taxon>Dikarya</taxon>
        <taxon>Basidiomycota</taxon>
        <taxon>Pucciniomycotina</taxon>
        <taxon>Microbotryomycetes</taxon>
        <taxon>Microbotryales</taxon>
        <taxon>Microbotryaceae</taxon>
        <taxon>Microbotryum</taxon>
    </lineage>
</organism>
<dbReference type="SMART" id="SM00290">
    <property type="entry name" value="ZnF_UBP"/>
    <property type="match status" value="2"/>
</dbReference>
<dbReference type="SMART" id="SM00165">
    <property type="entry name" value="UBA"/>
    <property type="match status" value="2"/>
</dbReference>
<dbReference type="PROSITE" id="PS00972">
    <property type="entry name" value="USP_1"/>
    <property type="match status" value="1"/>
</dbReference>
<keyword evidence="9" id="KW-0378">Hydrolase</keyword>
<evidence type="ECO:0000313" key="14">
    <source>
        <dbReference type="Proteomes" id="UP000249723"/>
    </source>
</evidence>
<feature type="domain" description="UBA" evidence="10">
    <location>
        <begin position="608"/>
        <end position="649"/>
    </location>
</feature>
<dbReference type="GO" id="GO:0004843">
    <property type="term" value="F:cysteine-type deubiquitinase activity"/>
    <property type="evidence" value="ECO:0007669"/>
    <property type="project" value="UniProtKB-UniRule"/>
</dbReference>
<dbReference type="Gene3D" id="3.90.70.10">
    <property type="entry name" value="Cysteine proteinases"/>
    <property type="match status" value="1"/>
</dbReference>
<dbReference type="PANTHER" id="PTHR24006">
    <property type="entry name" value="UBIQUITIN CARBOXYL-TERMINAL HYDROLASE"/>
    <property type="match status" value="1"/>
</dbReference>
<feature type="domain" description="UBA" evidence="10">
    <location>
        <begin position="668"/>
        <end position="707"/>
    </location>
</feature>
<keyword evidence="7" id="KW-0862">Zinc</keyword>
<dbReference type="Pfam" id="PF00627">
    <property type="entry name" value="UBA"/>
    <property type="match status" value="2"/>
</dbReference>
<dbReference type="InterPro" id="IPR001394">
    <property type="entry name" value="Peptidase_C19_UCH"/>
</dbReference>
<dbReference type="SUPFAM" id="SSF54001">
    <property type="entry name" value="Cysteine proteinases"/>
    <property type="match status" value="1"/>
</dbReference>
<dbReference type="InterPro" id="IPR001607">
    <property type="entry name" value="Znf_UBP"/>
</dbReference>
<dbReference type="Gene3D" id="1.10.8.10">
    <property type="entry name" value="DNA helicase RuvA subunit, C-terminal domain"/>
    <property type="match status" value="2"/>
</dbReference>
<keyword evidence="3 9" id="KW-0645">Protease</keyword>
<evidence type="ECO:0000256" key="4">
    <source>
        <dbReference type="ARBA" id="ARBA00022723"/>
    </source>
</evidence>
<protein>
    <recommendedName>
        <fullName evidence="9">Ubiquitin carboxyl-terminal hydrolase</fullName>
        <ecNumber evidence="9">3.4.19.12</ecNumber>
    </recommendedName>
</protein>
<dbReference type="Pfam" id="PF00443">
    <property type="entry name" value="UCH"/>
    <property type="match status" value="1"/>
</dbReference>
<dbReference type="Proteomes" id="UP000249723">
    <property type="component" value="Unassembled WGS sequence"/>
</dbReference>
<evidence type="ECO:0000313" key="13">
    <source>
        <dbReference type="EMBL" id="SCZ97447.1"/>
    </source>
</evidence>
<keyword evidence="6 9" id="KW-0788">Thiol protease</keyword>
<gene>
    <name evidence="13" type="ORF">BZ3500_MVSOF-1268-A1-R1_CHR4-2G07220</name>
</gene>
<name>A0A2X0MCC9_9BASI</name>
<feature type="domain" description="UBP-type" evidence="12">
    <location>
        <begin position="157"/>
        <end position="268"/>
    </location>
</feature>
<dbReference type="InterPro" id="IPR018200">
    <property type="entry name" value="USP_CS"/>
</dbReference>
<keyword evidence="4" id="KW-0479">Metal-binding</keyword>
<evidence type="ECO:0000259" key="11">
    <source>
        <dbReference type="PROSITE" id="PS50235"/>
    </source>
</evidence>
<dbReference type="PANTHER" id="PTHR24006:SF664">
    <property type="entry name" value="UBIQUITIN CARBOXYL-TERMINAL HYDROLASE"/>
    <property type="match status" value="1"/>
</dbReference>
<evidence type="ECO:0000256" key="6">
    <source>
        <dbReference type="ARBA" id="ARBA00022807"/>
    </source>
</evidence>
<dbReference type="CDD" id="cd02658">
    <property type="entry name" value="Peptidase_C19B"/>
    <property type="match status" value="1"/>
</dbReference>
<evidence type="ECO:0000256" key="7">
    <source>
        <dbReference type="ARBA" id="ARBA00022833"/>
    </source>
</evidence>
<dbReference type="GO" id="GO:0016579">
    <property type="term" value="P:protein deubiquitination"/>
    <property type="evidence" value="ECO:0007669"/>
    <property type="project" value="InterPro"/>
</dbReference>
<dbReference type="FunFam" id="3.30.40.10:FF:000396">
    <property type="entry name" value="Ubiquitin carboxyl-terminal hydrolase"/>
    <property type="match status" value="1"/>
</dbReference>
<dbReference type="OrthoDB" id="361536at2759"/>
<dbReference type="STRING" id="289078.A0A2X0MCC9"/>
<evidence type="ECO:0000259" key="12">
    <source>
        <dbReference type="PROSITE" id="PS50271"/>
    </source>
</evidence>
<dbReference type="PROSITE" id="PS50235">
    <property type="entry name" value="USP_3"/>
    <property type="match status" value="1"/>
</dbReference>
<dbReference type="PROSITE" id="PS50030">
    <property type="entry name" value="UBA"/>
    <property type="match status" value="2"/>
</dbReference>
<dbReference type="Gene3D" id="3.30.40.10">
    <property type="entry name" value="Zinc/RING finger domain, C3HC4 (zinc finger)"/>
    <property type="match status" value="2"/>
</dbReference>
<reference evidence="14" key="1">
    <citation type="submission" date="2016-10" db="EMBL/GenBank/DDBJ databases">
        <authorList>
            <person name="Jeantristanb JTB J.-T."/>
            <person name="Ricardo R."/>
        </authorList>
    </citation>
    <scope>NUCLEOTIDE SEQUENCE [LARGE SCALE GENOMIC DNA]</scope>
</reference>
<dbReference type="AlphaFoldDB" id="A0A2X0MCC9"/>
<evidence type="ECO:0000256" key="9">
    <source>
        <dbReference type="RuleBase" id="RU366025"/>
    </source>
</evidence>
<keyword evidence="5 8" id="KW-0863">Zinc-finger</keyword>
<dbReference type="InterPro" id="IPR028889">
    <property type="entry name" value="USP"/>
</dbReference>
<dbReference type="CDD" id="cd14385">
    <property type="entry name" value="UBA1_spUBP14_like"/>
    <property type="match status" value="1"/>
</dbReference>
<dbReference type="InterPro" id="IPR041432">
    <property type="entry name" value="UBP13_Znf-UBP_var"/>
</dbReference>